<dbReference type="PROSITE" id="PS01117">
    <property type="entry name" value="HTH_MARR_1"/>
    <property type="match status" value="1"/>
</dbReference>
<feature type="compositionally biased region" description="Low complexity" evidence="4">
    <location>
        <begin position="24"/>
        <end position="40"/>
    </location>
</feature>
<comment type="caution">
    <text evidence="6">The sequence shown here is derived from an EMBL/GenBank/DDBJ whole genome shotgun (WGS) entry which is preliminary data.</text>
</comment>
<proteinExistence type="predicted"/>
<sequence length="176" mass="18776">MALVELRRSGSDRAALSDGTALRSAAPTNGPSAASSSASPQGIAEVMMHIGHLADSLGYTHGLKPSQWTALRYFAGATSAQRTVSAFADFHATTRGAASQMVEVLVNKELLVRVPVPEDRRVMQLHPTAKAQELLRHDPLKEFAGVIADLPTADQCHLAETLSELLRGLLAKRQTA</sequence>
<evidence type="ECO:0000256" key="3">
    <source>
        <dbReference type="ARBA" id="ARBA00023163"/>
    </source>
</evidence>
<evidence type="ECO:0000313" key="7">
    <source>
        <dbReference type="Proteomes" id="UP000283458"/>
    </source>
</evidence>
<dbReference type="InterPro" id="IPR036390">
    <property type="entry name" value="WH_DNA-bd_sf"/>
</dbReference>
<dbReference type="PANTHER" id="PTHR33164">
    <property type="entry name" value="TRANSCRIPTIONAL REGULATOR, MARR FAMILY"/>
    <property type="match status" value="1"/>
</dbReference>
<protein>
    <submittedName>
        <fullName evidence="6">MarR family transcriptional regulator</fullName>
    </submittedName>
</protein>
<dbReference type="Gene3D" id="1.10.10.10">
    <property type="entry name" value="Winged helix-like DNA-binding domain superfamily/Winged helix DNA-binding domain"/>
    <property type="match status" value="1"/>
</dbReference>
<keyword evidence="3" id="KW-0804">Transcription</keyword>
<dbReference type="InterPro" id="IPR000835">
    <property type="entry name" value="HTH_MarR-typ"/>
</dbReference>
<accession>A0A418VMN2</accession>
<feature type="domain" description="HTH marR-type" evidence="5">
    <location>
        <begin position="56"/>
        <end position="155"/>
    </location>
</feature>
<keyword evidence="2" id="KW-0238">DNA-binding</keyword>
<dbReference type="SMART" id="SM00347">
    <property type="entry name" value="HTH_MARR"/>
    <property type="match status" value="1"/>
</dbReference>
<keyword evidence="1" id="KW-0805">Transcription regulation</keyword>
<dbReference type="GO" id="GO:0006950">
    <property type="term" value="P:response to stress"/>
    <property type="evidence" value="ECO:0007669"/>
    <property type="project" value="TreeGrafter"/>
</dbReference>
<evidence type="ECO:0000259" key="5">
    <source>
        <dbReference type="SMART" id="SM00347"/>
    </source>
</evidence>
<reference evidence="6 7" key="1">
    <citation type="submission" date="2018-09" db="EMBL/GenBank/DDBJ databases">
        <authorList>
            <person name="Zhu H."/>
        </authorList>
    </citation>
    <scope>NUCLEOTIDE SEQUENCE [LARGE SCALE GENOMIC DNA]</scope>
    <source>
        <strain evidence="6 7">K2W22B-5</strain>
    </source>
</reference>
<feature type="region of interest" description="Disordered" evidence="4">
    <location>
        <begin position="15"/>
        <end position="40"/>
    </location>
</feature>
<dbReference type="Proteomes" id="UP000283458">
    <property type="component" value="Unassembled WGS sequence"/>
</dbReference>
<dbReference type="InterPro" id="IPR036388">
    <property type="entry name" value="WH-like_DNA-bd_sf"/>
</dbReference>
<evidence type="ECO:0000313" key="6">
    <source>
        <dbReference type="EMBL" id="RJF77384.1"/>
    </source>
</evidence>
<organism evidence="6 7">
    <name type="scientific">Azospirillum cavernae</name>
    <dbReference type="NCBI Taxonomy" id="2320860"/>
    <lineage>
        <taxon>Bacteria</taxon>
        <taxon>Pseudomonadati</taxon>
        <taxon>Pseudomonadota</taxon>
        <taxon>Alphaproteobacteria</taxon>
        <taxon>Rhodospirillales</taxon>
        <taxon>Azospirillaceae</taxon>
        <taxon>Azospirillum</taxon>
    </lineage>
</organism>
<dbReference type="InterPro" id="IPR023187">
    <property type="entry name" value="Tscrpt_reg_MarR-type_CS"/>
</dbReference>
<evidence type="ECO:0000256" key="2">
    <source>
        <dbReference type="ARBA" id="ARBA00023125"/>
    </source>
</evidence>
<dbReference type="GO" id="GO:0003677">
    <property type="term" value="F:DNA binding"/>
    <property type="evidence" value="ECO:0007669"/>
    <property type="project" value="UniProtKB-KW"/>
</dbReference>
<dbReference type="Pfam" id="PF12802">
    <property type="entry name" value="MarR_2"/>
    <property type="match status" value="1"/>
</dbReference>
<gene>
    <name evidence="6" type="ORF">D3877_26680</name>
</gene>
<evidence type="ECO:0000256" key="1">
    <source>
        <dbReference type="ARBA" id="ARBA00023015"/>
    </source>
</evidence>
<name>A0A418VMN2_9PROT</name>
<dbReference type="InterPro" id="IPR039422">
    <property type="entry name" value="MarR/SlyA-like"/>
</dbReference>
<evidence type="ECO:0000256" key="4">
    <source>
        <dbReference type="SAM" id="MobiDB-lite"/>
    </source>
</evidence>
<dbReference type="SUPFAM" id="SSF46785">
    <property type="entry name" value="Winged helix' DNA-binding domain"/>
    <property type="match status" value="1"/>
</dbReference>
<dbReference type="OrthoDB" id="5522755at2"/>
<dbReference type="GO" id="GO:0003700">
    <property type="term" value="F:DNA-binding transcription factor activity"/>
    <property type="evidence" value="ECO:0007669"/>
    <property type="project" value="InterPro"/>
</dbReference>
<dbReference type="PANTHER" id="PTHR33164:SF89">
    <property type="entry name" value="MARR FAMILY REGULATORY PROTEIN"/>
    <property type="match status" value="1"/>
</dbReference>
<keyword evidence="7" id="KW-1185">Reference proteome</keyword>
<dbReference type="AlphaFoldDB" id="A0A418VMN2"/>
<dbReference type="EMBL" id="QYUL01000005">
    <property type="protein sequence ID" value="RJF77384.1"/>
    <property type="molecule type" value="Genomic_DNA"/>
</dbReference>